<keyword evidence="3" id="KW-0547">Nucleotide-binding</keyword>
<dbReference type="GO" id="GO:0006281">
    <property type="term" value="P:DNA repair"/>
    <property type="evidence" value="ECO:0007669"/>
    <property type="project" value="InterPro"/>
</dbReference>
<dbReference type="PROSITE" id="PS51199">
    <property type="entry name" value="SF4_HELICASE"/>
    <property type="match status" value="1"/>
</dbReference>
<dbReference type="SUPFAM" id="SSF48024">
    <property type="entry name" value="N-terminal domain of DnaB helicase"/>
    <property type="match status" value="1"/>
</dbReference>
<dbReference type="EC" id="5.6.2.3" evidence="9"/>
<evidence type="ECO:0000256" key="10">
    <source>
        <dbReference type="ARBA" id="ARBA00048954"/>
    </source>
</evidence>
<comment type="catalytic activity">
    <reaction evidence="10">
        <text>ATP + H2O = ADP + phosphate + H(+)</text>
        <dbReference type="Rhea" id="RHEA:13065"/>
        <dbReference type="ChEBI" id="CHEBI:15377"/>
        <dbReference type="ChEBI" id="CHEBI:15378"/>
        <dbReference type="ChEBI" id="CHEBI:30616"/>
        <dbReference type="ChEBI" id="CHEBI:43474"/>
        <dbReference type="ChEBI" id="CHEBI:456216"/>
        <dbReference type="EC" id="5.6.2.3"/>
    </reaction>
</comment>
<dbReference type="GO" id="GO:0140664">
    <property type="term" value="F:ATP-dependent DNA damage sensor activity"/>
    <property type="evidence" value="ECO:0007669"/>
    <property type="project" value="InterPro"/>
</dbReference>
<dbReference type="GO" id="GO:0006260">
    <property type="term" value="P:DNA replication"/>
    <property type="evidence" value="ECO:0007669"/>
    <property type="project" value="UniProtKB-KW"/>
</dbReference>
<keyword evidence="13" id="KW-0614">Plasmid</keyword>
<feature type="domain" description="SF4 helicase" evidence="12">
    <location>
        <begin position="176"/>
        <end position="453"/>
    </location>
</feature>
<dbReference type="GO" id="GO:0005829">
    <property type="term" value="C:cytosol"/>
    <property type="evidence" value="ECO:0007669"/>
    <property type="project" value="TreeGrafter"/>
</dbReference>
<dbReference type="GO" id="GO:0043139">
    <property type="term" value="F:5'-3' DNA helicase activity"/>
    <property type="evidence" value="ECO:0007669"/>
    <property type="project" value="UniProtKB-EC"/>
</dbReference>
<keyword evidence="5 13" id="KW-0347">Helicase</keyword>
<evidence type="ECO:0000259" key="12">
    <source>
        <dbReference type="PROSITE" id="PS51199"/>
    </source>
</evidence>
<dbReference type="Pfam" id="PF00772">
    <property type="entry name" value="DnaB"/>
    <property type="match status" value="1"/>
</dbReference>
<dbReference type="GO" id="GO:0016787">
    <property type="term" value="F:hydrolase activity"/>
    <property type="evidence" value="ECO:0007669"/>
    <property type="project" value="UniProtKB-KW"/>
</dbReference>
<evidence type="ECO:0000313" key="13">
    <source>
        <dbReference type="EMBL" id="ARE27215.1"/>
    </source>
</evidence>
<evidence type="ECO:0000256" key="2">
    <source>
        <dbReference type="ARBA" id="ARBA00022705"/>
    </source>
</evidence>
<dbReference type="PANTHER" id="PTHR30153:SF2">
    <property type="entry name" value="REPLICATIVE DNA HELICASE"/>
    <property type="match status" value="1"/>
</dbReference>
<evidence type="ECO:0000313" key="14">
    <source>
        <dbReference type="Proteomes" id="UP000191806"/>
    </source>
</evidence>
<evidence type="ECO:0000256" key="4">
    <source>
        <dbReference type="ARBA" id="ARBA00022801"/>
    </source>
</evidence>
<evidence type="ECO:0000256" key="9">
    <source>
        <dbReference type="ARBA" id="ARBA00044969"/>
    </source>
</evidence>
<protein>
    <recommendedName>
        <fullName evidence="9">DNA 5'-3' helicase</fullName>
        <ecNumber evidence="9">5.6.2.3</ecNumber>
    </recommendedName>
</protein>
<keyword evidence="8" id="KW-0413">Isomerase</keyword>
<sequence>MTENNTPLSNWERTIISTLLLQPEYLGNIQKFIFPKDFKTSKYQAVYIAIQELSKRNIIPDVPMITDFLAHRKVLESLGGVLFIQQLKNEAESVSEEQFNAYTKKLLSNINREKTKKELKEALSELENPEIQLQQFVNSLFEKIDFVNAESPETFETISKSAEEVFKEIELKESGALPEFAGISTGYPTLDKITKGLKGGEVTIIAARPGVGKTAFALNLATNAALITKKPILYYSLEMSNKMISERVISIISGIPQEAIQTAKLDEKEKALLLATKKIIEHVNIELKNTGVITSQSISSEVKKYHKKTPVGAVVIDYLQLISSDNKENRTQQISEISRNLKLLATELDIPVIALSQMSRSSEQRQNKRPLLSDLRESGAIEQDASLIAFIQQEEALDFENDEALDEECESISQSFPTLTTLIIAKNRSGELKDIKFNFHKNIQRFKEITEGVNPSLINQNENNQLLNYATAIDELEIISNNNHSQKTQIVPHQESGILYAVETLTDDGKKQLLENVKKYIYNRDHIPIKYLAVNDEQINEDAIISLNNILSSKHGLFLYGNTDKALSYALDYMNSQMTTEPSILDEIKYINYLNFKDNINFENRGQVMQGLIFRKLLIIDNFGLDQMSNRFSKEVLISLLKTRQDNQLSTFIISPHNLSEIESGLFADDHDSKTAEYITDLIRNYEVKKI</sequence>
<dbReference type="InterPro" id="IPR007694">
    <property type="entry name" value="DNA_helicase_DnaB-like_C"/>
</dbReference>
<dbReference type="CDD" id="cd00984">
    <property type="entry name" value="DnaB_C"/>
    <property type="match status" value="1"/>
</dbReference>
<comment type="similarity">
    <text evidence="1">Belongs to the helicase family. DnaB subfamily.</text>
</comment>
<evidence type="ECO:0000256" key="8">
    <source>
        <dbReference type="ARBA" id="ARBA00023235"/>
    </source>
</evidence>
<dbReference type="InterPro" id="IPR007693">
    <property type="entry name" value="DNA_helicase_DnaB-like_N"/>
</dbReference>
<evidence type="ECO:0000256" key="6">
    <source>
        <dbReference type="ARBA" id="ARBA00022840"/>
    </source>
</evidence>
<dbReference type="PROSITE" id="PS50162">
    <property type="entry name" value="RECA_2"/>
    <property type="match status" value="1"/>
</dbReference>
<dbReference type="PANTHER" id="PTHR30153">
    <property type="entry name" value="REPLICATIVE DNA HELICASE DNAB"/>
    <property type="match status" value="1"/>
</dbReference>
<dbReference type="InterPro" id="IPR036185">
    <property type="entry name" value="DNA_heli_DnaB-like_N_sf"/>
</dbReference>
<dbReference type="InterPro" id="IPR027417">
    <property type="entry name" value="P-loop_NTPase"/>
</dbReference>
<evidence type="ECO:0000256" key="1">
    <source>
        <dbReference type="ARBA" id="ARBA00008428"/>
    </source>
</evidence>
<proteinExistence type="inferred from homology"/>
<dbReference type="RefSeq" id="WP_063280589.1">
    <property type="nucleotide sequence ID" value="NZ_CP016746.2"/>
</dbReference>
<keyword evidence="7" id="KW-0238">DNA-binding</keyword>
<keyword evidence="4" id="KW-0378">Hydrolase</keyword>
<keyword evidence="2" id="KW-0235">DNA replication</keyword>
<evidence type="ECO:0000256" key="3">
    <source>
        <dbReference type="ARBA" id="ARBA00022741"/>
    </source>
</evidence>
<dbReference type="GO" id="GO:0005524">
    <property type="term" value="F:ATP binding"/>
    <property type="evidence" value="ECO:0007669"/>
    <property type="project" value="UniProtKB-KW"/>
</dbReference>
<organism evidence="13 14">
    <name type="scientific">Lactococcus lactis subsp. cremoris</name>
    <name type="common">Streptococcus cremoris</name>
    <dbReference type="NCBI Taxonomy" id="1359"/>
    <lineage>
        <taxon>Bacteria</taxon>
        <taxon>Bacillati</taxon>
        <taxon>Bacillota</taxon>
        <taxon>Bacilli</taxon>
        <taxon>Lactobacillales</taxon>
        <taxon>Streptococcaceae</taxon>
        <taxon>Lactococcus</taxon>
    </lineage>
</organism>
<dbReference type="InterPro" id="IPR016136">
    <property type="entry name" value="DNA_helicase_N/primase_C"/>
</dbReference>
<name>A0A1V0PDF6_LACLC</name>
<dbReference type="EMBL" id="CP016746">
    <property type="protein sequence ID" value="ARE27215.1"/>
    <property type="molecule type" value="Genomic_DNA"/>
</dbReference>
<dbReference type="Gene3D" id="3.40.50.300">
    <property type="entry name" value="P-loop containing nucleotide triphosphate hydrolases"/>
    <property type="match status" value="2"/>
</dbReference>
<geneLocation type="plasmid" evidence="14">
    <name>pmpjm1</name>
</geneLocation>
<evidence type="ECO:0000259" key="11">
    <source>
        <dbReference type="PROSITE" id="PS50162"/>
    </source>
</evidence>
<dbReference type="Gene3D" id="1.10.860.10">
    <property type="entry name" value="DNAb Helicase, Chain A"/>
    <property type="match status" value="1"/>
</dbReference>
<dbReference type="SUPFAM" id="SSF52540">
    <property type="entry name" value="P-loop containing nucleoside triphosphate hydrolases"/>
    <property type="match status" value="1"/>
</dbReference>
<dbReference type="Proteomes" id="UP000191806">
    <property type="component" value="Plasmid pJM1A"/>
</dbReference>
<dbReference type="GO" id="GO:0003677">
    <property type="term" value="F:DNA binding"/>
    <property type="evidence" value="ECO:0007669"/>
    <property type="project" value="UniProtKB-KW"/>
</dbReference>
<reference evidence="13 14" key="1">
    <citation type="journal article" date="2017" name="BMC Genomics">
        <title>Comparative and functional genomics of the Lactococcus lactis taxon; insights into evolution and niche adaptation.</title>
        <authorList>
            <person name="Kelleher P."/>
            <person name="Bottacini F."/>
            <person name="Mahony J."/>
            <person name="Kilcawley K.N."/>
            <person name="van Sinderen D."/>
        </authorList>
    </citation>
    <scope>NUCLEOTIDE SEQUENCE [LARGE SCALE GENOMIC DNA]</scope>
    <source>
        <strain evidence="13 14">JM1</strain>
        <plasmid evidence="14">pmpjm1</plasmid>
    </source>
</reference>
<evidence type="ECO:0000256" key="5">
    <source>
        <dbReference type="ARBA" id="ARBA00022806"/>
    </source>
</evidence>
<dbReference type="Pfam" id="PF03796">
    <property type="entry name" value="DnaB_C"/>
    <property type="match status" value="1"/>
</dbReference>
<evidence type="ECO:0000256" key="7">
    <source>
        <dbReference type="ARBA" id="ARBA00023125"/>
    </source>
</evidence>
<feature type="domain" description="RecA family profile 1" evidence="11">
    <location>
        <begin position="179"/>
        <end position="358"/>
    </location>
</feature>
<keyword evidence="6" id="KW-0067">ATP-binding</keyword>
<gene>
    <name evidence="13" type="ORF">LLJM1_04365</name>
</gene>
<dbReference type="AlphaFoldDB" id="A0A1V0PDF6"/>
<dbReference type="InterPro" id="IPR020588">
    <property type="entry name" value="RecA_ATP-bd"/>
</dbReference>
<accession>A0A1V0PDF6</accession>